<keyword evidence="3" id="KW-1185">Reference proteome</keyword>
<dbReference type="InterPro" id="IPR036397">
    <property type="entry name" value="RNaseH_sf"/>
</dbReference>
<dbReference type="SUPFAM" id="SSF53098">
    <property type="entry name" value="Ribonuclease H-like"/>
    <property type="match status" value="1"/>
</dbReference>
<comment type="caution">
    <text evidence="2">The sequence shown here is derived from an EMBL/GenBank/DDBJ whole genome shotgun (WGS) entry which is preliminary data.</text>
</comment>
<proteinExistence type="predicted"/>
<evidence type="ECO:0000313" key="2">
    <source>
        <dbReference type="EMBL" id="MFL0270163.1"/>
    </source>
</evidence>
<evidence type="ECO:0000259" key="1">
    <source>
        <dbReference type="PROSITE" id="PS50994"/>
    </source>
</evidence>
<dbReference type="Pfam" id="PF09299">
    <property type="entry name" value="Mu-transpos_C"/>
    <property type="match status" value="1"/>
</dbReference>
<dbReference type="InterPro" id="IPR001584">
    <property type="entry name" value="Integrase_cat-core"/>
</dbReference>
<dbReference type="Gene3D" id="3.30.420.10">
    <property type="entry name" value="Ribonuclease H-like superfamily/Ribonuclease H"/>
    <property type="match status" value="1"/>
</dbReference>
<gene>
    <name evidence="2" type="ORF">ACJDUH_18950</name>
</gene>
<dbReference type="InterPro" id="IPR012337">
    <property type="entry name" value="RNaseH-like_sf"/>
</dbReference>
<dbReference type="PROSITE" id="PS50994">
    <property type="entry name" value="INTEGRASE"/>
    <property type="match status" value="1"/>
</dbReference>
<name>A0ABW8TYF5_9CLOT</name>
<evidence type="ECO:0000313" key="3">
    <source>
        <dbReference type="Proteomes" id="UP001623661"/>
    </source>
</evidence>
<dbReference type="EMBL" id="JBJHZY010000006">
    <property type="protein sequence ID" value="MFL0270163.1"/>
    <property type="molecule type" value="Genomic_DNA"/>
</dbReference>
<accession>A0ABW8TYF5</accession>
<protein>
    <submittedName>
        <fullName evidence="2">Mu transposase C-terminal domain-containing protein</fullName>
    </submittedName>
</protein>
<dbReference type="InterPro" id="IPR015378">
    <property type="entry name" value="Transposase-like_Mu_C"/>
</dbReference>
<feature type="domain" description="Integrase catalytic" evidence="1">
    <location>
        <begin position="278"/>
        <end position="483"/>
    </location>
</feature>
<sequence length="719" mass="84163">MLIVNTLIKWADNNQVIERVLWLNNNDDLTFVIDINANNLPFQRKVSDLELYLKNGEIEIENEDPTIRVISEDSLTILNIEKRDKAWEIITSLVANEPYIYISNKRSSMVKEISMKYKISEKTILNYLKRYWIRGKIKNALLPDFYNCGGRGKEKSVGDIKRGRPRKYNNLFGYGVNINEEIKKTFRVSIKKFYNTSSKKSLVLTYELMLKEFFNNGYKFENGLEIPVLKSSNEIPTLTQFRYWFNKERDIRKEISSRISAKKYYQQHRQITGSSTSEALGPGSIYQIDATIADVYLVSRFNRNWIVGRPIIYNIMDVFSRMIVGVYVGFEGPSWAAAMNALANAATSKIEFCKQYDIEISEEEWPVNYLPETILADRGEFEGSNVENIIETLFIKVKNTPPYRAEMKGIIEQHFHTLNTTIKPFLPGTIDSNQRERGDRDYRLDAKLDIYQFTQIIIRCILFHNNHHILKNYSREEMMIQDNINPVPKDLWSWGIKNRSGSLRTVSDEIIKLYLMPKGTALVTAKGIKFKNIYYYSNTSIKERWFETARNSGSWKINVSYDPRNMDNIYFINANEKSFQKCSIFEHQSKYLNKTYEEIEYLIQKERTEIKNNSTKEVQSKVDLISHIEDIVQKAEKQTNESCSRNISKNKKLKGIRDNRLAEKNINRQTEAFMLVEVETDQRDSDVDTCTSKYDESEFGGDLKLLKRKQKEELKKLNE</sequence>
<dbReference type="RefSeq" id="WP_406766795.1">
    <property type="nucleotide sequence ID" value="NZ_JBJHZY010000006.1"/>
</dbReference>
<dbReference type="Proteomes" id="UP001623661">
    <property type="component" value="Unassembled WGS sequence"/>
</dbReference>
<organism evidence="2 3">
    <name type="scientific">Candidatus Clostridium radicumherbarum</name>
    <dbReference type="NCBI Taxonomy" id="3381662"/>
    <lineage>
        <taxon>Bacteria</taxon>
        <taxon>Bacillati</taxon>
        <taxon>Bacillota</taxon>
        <taxon>Clostridia</taxon>
        <taxon>Eubacteriales</taxon>
        <taxon>Clostridiaceae</taxon>
        <taxon>Clostridium</taxon>
    </lineage>
</organism>
<reference evidence="2 3" key="1">
    <citation type="submission" date="2024-11" db="EMBL/GenBank/DDBJ databases">
        <authorList>
            <person name="Heng Y.C."/>
            <person name="Lim A.C.H."/>
            <person name="Lee J.K.Y."/>
            <person name="Kittelmann S."/>
        </authorList>
    </citation>
    <scope>NUCLEOTIDE SEQUENCE [LARGE SCALE GENOMIC DNA]</scope>
    <source>
        <strain evidence="2 3">WILCCON 0202</strain>
    </source>
</reference>